<dbReference type="Pfam" id="PF13356">
    <property type="entry name" value="Arm-DNA-bind_3"/>
    <property type="match status" value="1"/>
</dbReference>
<dbReference type="PANTHER" id="PTHR30629">
    <property type="entry name" value="PROPHAGE INTEGRASE"/>
    <property type="match status" value="1"/>
</dbReference>
<accession>A0A4R5ELP6</accession>
<keyword evidence="2" id="KW-0229">DNA integration</keyword>
<evidence type="ECO:0000256" key="3">
    <source>
        <dbReference type="ARBA" id="ARBA00023125"/>
    </source>
</evidence>
<evidence type="ECO:0000256" key="2">
    <source>
        <dbReference type="ARBA" id="ARBA00022908"/>
    </source>
</evidence>
<feature type="domain" description="Integrase DNA-binding" evidence="5">
    <location>
        <begin position="8"/>
        <end position="88"/>
    </location>
</feature>
<reference evidence="7 8" key="1">
    <citation type="submission" date="2019-03" db="EMBL/GenBank/DDBJ databases">
        <authorList>
            <person name="Zhang S."/>
        </authorList>
    </citation>
    <scope>NUCLEOTIDE SEQUENCE [LARGE SCALE GENOMIC DNA]</scope>
    <source>
        <strain evidence="7 8">S4J41</strain>
    </source>
</reference>
<dbReference type="InterPro" id="IPR050808">
    <property type="entry name" value="Phage_Integrase"/>
</dbReference>
<dbReference type="Pfam" id="PF22022">
    <property type="entry name" value="Phage_int_M"/>
    <property type="match status" value="1"/>
</dbReference>
<dbReference type="InterPro" id="IPR025166">
    <property type="entry name" value="Integrase_DNA_bind_dom"/>
</dbReference>
<evidence type="ECO:0000256" key="4">
    <source>
        <dbReference type="SAM" id="MobiDB-lite"/>
    </source>
</evidence>
<dbReference type="AlphaFoldDB" id="A0A4R5ELP6"/>
<dbReference type="OrthoDB" id="9795573at2"/>
<name>A0A4R5ELP6_9RHOB</name>
<evidence type="ECO:0000313" key="8">
    <source>
        <dbReference type="Proteomes" id="UP000294662"/>
    </source>
</evidence>
<evidence type="ECO:0000259" key="5">
    <source>
        <dbReference type="Pfam" id="PF13356"/>
    </source>
</evidence>
<proteinExistence type="inferred from homology"/>
<dbReference type="InterPro" id="IPR053876">
    <property type="entry name" value="Phage_int_M"/>
</dbReference>
<dbReference type="Proteomes" id="UP000294662">
    <property type="component" value="Unassembled WGS sequence"/>
</dbReference>
<dbReference type="InterPro" id="IPR010998">
    <property type="entry name" value="Integrase_recombinase_N"/>
</dbReference>
<dbReference type="Gene3D" id="3.30.160.390">
    <property type="entry name" value="Integrase, DNA-binding domain"/>
    <property type="match status" value="1"/>
</dbReference>
<evidence type="ECO:0000256" key="1">
    <source>
        <dbReference type="ARBA" id="ARBA00008857"/>
    </source>
</evidence>
<feature type="region of interest" description="Disordered" evidence="4">
    <location>
        <begin position="160"/>
        <end position="179"/>
    </location>
</feature>
<feature type="domain" description="Phage integrase central" evidence="6">
    <location>
        <begin position="102"/>
        <end position="169"/>
    </location>
</feature>
<dbReference type="InterPro" id="IPR038488">
    <property type="entry name" value="Integrase_DNA-bd_sf"/>
</dbReference>
<comment type="similarity">
    <text evidence="1">Belongs to the 'phage' integrase family.</text>
</comment>
<dbReference type="EMBL" id="SMFP01000012">
    <property type="protein sequence ID" value="TDE35575.1"/>
    <property type="molecule type" value="Genomic_DNA"/>
</dbReference>
<evidence type="ECO:0000313" key="7">
    <source>
        <dbReference type="EMBL" id="TDE35575.1"/>
    </source>
</evidence>
<dbReference type="RefSeq" id="WP_132830639.1">
    <property type="nucleotide sequence ID" value="NZ_SMFP01000012.1"/>
</dbReference>
<keyword evidence="8" id="KW-1185">Reference proteome</keyword>
<sequence>MRARNRLSAAFVKKAPIGKWNDGAGLWLVKREDGGAQWVLRVTVHGRRREMGLGGLPGVGLAEAHKAADRWRAVAAIGKDPIKQREAERRAARQENISLAALTAEAFEARKAELKDDGKAGRWMSPLENHVLPKLGKVPVTDVDQRDIRDTGRSLSRLGRARPVSRMSQVSPPRNLPTWPIHRGQSAHLDGPRRVAGCVAAAVGMGKAPAKRAALVRRGCPVLRPFTGIRTAGLLR</sequence>
<dbReference type="GO" id="GO:0015074">
    <property type="term" value="P:DNA integration"/>
    <property type="evidence" value="ECO:0007669"/>
    <property type="project" value="UniProtKB-KW"/>
</dbReference>
<gene>
    <name evidence="7" type="ORF">E1B25_16585</name>
</gene>
<dbReference type="PANTHER" id="PTHR30629:SF2">
    <property type="entry name" value="PROPHAGE INTEGRASE INTS-RELATED"/>
    <property type="match status" value="1"/>
</dbReference>
<keyword evidence="3" id="KW-0238">DNA-binding</keyword>
<dbReference type="GO" id="GO:0003677">
    <property type="term" value="F:DNA binding"/>
    <property type="evidence" value="ECO:0007669"/>
    <property type="project" value="UniProtKB-KW"/>
</dbReference>
<protein>
    <submittedName>
        <fullName evidence="7">DUF4102 domain-containing protein</fullName>
    </submittedName>
</protein>
<evidence type="ECO:0000259" key="6">
    <source>
        <dbReference type="Pfam" id="PF22022"/>
    </source>
</evidence>
<dbReference type="Gene3D" id="1.10.150.130">
    <property type="match status" value="1"/>
</dbReference>
<organism evidence="7 8">
    <name type="scientific">Antarcticimicrobium sediminis</name>
    <dbReference type="NCBI Taxonomy" id="2546227"/>
    <lineage>
        <taxon>Bacteria</taxon>
        <taxon>Pseudomonadati</taxon>
        <taxon>Pseudomonadota</taxon>
        <taxon>Alphaproteobacteria</taxon>
        <taxon>Rhodobacterales</taxon>
        <taxon>Paracoccaceae</taxon>
        <taxon>Antarcticimicrobium</taxon>
    </lineage>
</organism>
<comment type="caution">
    <text evidence="7">The sequence shown here is derived from an EMBL/GenBank/DDBJ whole genome shotgun (WGS) entry which is preliminary data.</text>
</comment>